<dbReference type="EMBL" id="DYXT01000007">
    <property type="protein sequence ID" value="HJE38311.1"/>
    <property type="molecule type" value="Genomic_DNA"/>
</dbReference>
<accession>A0A4V1LAC9</accession>
<dbReference type="SUPFAM" id="SSF160574">
    <property type="entry name" value="BT0923-like"/>
    <property type="match status" value="1"/>
</dbReference>
<protein>
    <submittedName>
        <fullName evidence="1">Uncharacterized protein</fullName>
    </submittedName>
</protein>
<gene>
    <name evidence="1" type="ORF">K8V47_00900</name>
</gene>
<dbReference type="Proteomes" id="UP000711407">
    <property type="component" value="Unassembled WGS sequence"/>
</dbReference>
<evidence type="ECO:0000313" key="2">
    <source>
        <dbReference type="Proteomes" id="UP000711407"/>
    </source>
</evidence>
<dbReference type="PROSITE" id="PS51257">
    <property type="entry name" value="PROKAR_LIPOPROTEIN"/>
    <property type="match status" value="1"/>
</dbReference>
<reference evidence="1" key="1">
    <citation type="journal article" date="2021" name="PeerJ">
        <title>Extensive microbial diversity within the chicken gut microbiome revealed by metagenomics and culture.</title>
        <authorList>
            <person name="Gilroy R."/>
            <person name="Ravi A."/>
            <person name="Getino M."/>
            <person name="Pursley I."/>
            <person name="Horton D.L."/>
            <person name="Alikhan N.F."/>
            <person name="Baker D."/>
            <person name="Gharbi K."/>
            <person name="Hall N."/>
            <person name="Watson M."/>
            <person name="Adriaenssens E.M."/>
            <person name="Foster-Nyarko E."/>
            <person name="Jarju S."/>
            <person name="Secka A."/>
            <person name="Antonio M."/>
            <person name="Oren A."/>
            <person name="Chaudhuri R.R."/>
            <person name="La Ragione R."/>
            <person name="Hildebrand F."/>
            <person name="Pallen M.J."/>
        </authorList>
    </citation>
    <scope>NUCLEOTIDE SEQUENCE</scope>
    <source>
        <strain evidence="1">4100</strain>
    </source>
</reference>
<proteinExistence type="predicted"/>
<sequence>MPINKMSITKRSSKLSRLAIALCLSAISISIVSCSDTETWDAMPERVAGFVSTYFPALKVDTYSSHGNTQTVQIHNGPTLYFDSQSDWIKLDGNGVPLPSILATDLLPSPFLNYLQGLGAMDDIIIMQRTYPVFTVTLSTSTITFDDQSGEIKYVIADS</sequence>
<comment type="caution">
    <text evidence="1">The sequence shown here is derived from an EMBL/GenBank/DDBJ whole genome shotgun (WGS) entry which is preliminary data.</text>
</comment>
<dbReference type="Gene3D" id="3.40.1420.30">
    <property type="match status" value="1"/>
</dbReference>
<evidence type="ECO:0000313" key="1">
    <source>
        <dbReference type="EMBL" id="HJE38311.1"/>
    </source>
</evidence>
<name>A0A4V1LAC9_9BACT</name>
<organism evidence="1 2">
    <name type="scientific">Candidatus Amulumruptor caecigallinarius</name>
    <dbReference type="NCBI Taxonomy" id="2109911"/>
    <lineage>
        <taxon>Bacteria</taxon>
        <taxon>Pseudomonadati</taxon>
        <taxon>Bacteroidota</taxon>
        <taxon>Bacteroidia</taxon>
        <taxon>Bacteroidales</taxon>
        <taxon>Muribaculaceae</taxon>
        <taxon>Candidatus Amulumruptor</taxon>
    </lineage>
</organism>
<reference evidence="1" key="2">
    <citation type="submission" date="2021-09" db="EMBL/GenBank/DDBJ databases">
        <authorList>
            <person name="Gilroy R."/>
        </authorList>
    </citation>
    <scope>NUCLEOTIDE SEQUENCE</scope>
    <source>
        <strain evidence="1">4100</strain>
    </source>
</reference>
<dbReference type="AlphaFoldDB" id="A0A4V1LAC9"/>